<dbReference type="InterPro" id="IPR000834">
    <property type="entry name" value="Peptidase_M14"/>
</dbReference>
<feature type="chain" id="PRO_5031130205" description="Peptidase M14 domain-containing protein" evidence="2">
    <location>
        <begin position="28"/>
        <end position="884"/>
    </location>
</feature>
<sequence>MSRRRIVARPLLALSLVLAAASTPVLAQQSPPTQDAVLGHAPGTRITRPAEVRRYFEALRASGPDRMVMGDYATTWEGRPLFWAAVGSPANIARLDQIKAATRALGDPRRTSPEQARALINETPVIVWMAYSVHGNEISPADAAMAAARRLMDPADAEAQGWMQNAVVVFVPTQNPDGRDRFIDGFEAGLGAQPNPDPLSAERSEPWPSGRFNHNLFDLNRDWFIQSQPETQGHAALIRDWRPQVVVDSHEMGTDSSFFFPPEAQPLNPWIFPPILDARERFGRNNGARFDQAGLDYFTRETFDAFYPGYGDGWPAYFGAVSMTYEQGSARGLMARRRSGEIITYADTVKGHLTASLSTIETAARDREKLLSDFYAFHRDGVAGGRGAYVLSRSAAADPAAADKLAGLLVRSGIEVGRATASFSACGQTYRPGDYVVNLSQPQRRMAETLLARDVPLDPKFLAEQEARRARGLGDEIYDLTGWSMPLLFNVPTQKCAGAPSVQTTAVGPELIRPVAIAGSDTTYGYAINPGTAGMRFLTAALKEKLPVRSIEAPFTLDGKAYAGGAFIVPRAGAPADLDERVRRIAADSGAEVTALASSWVSSGPSVGSDQATALKAPRVAMAWDDPTDPESAGSIRHILEREYGWPVTAVRTRRLGSADLSRYQVLILPSGGDYEKTLGASGVAALRAWVQSGGVLIGVGSASRLLTDPDAKLLDSRRETAVAPEGDKKETASGATVPGVEIPSEADYLDRTNHRGSPDSVAGVLAHAVVDQEHWLGAGVARELSVMVRGSDIYTPLTREQGTNVVRLAGPDSVLASGQLWAENRRQLAYKPVAMATELGRGQVVAFTQDVTMRAFLEGLKPLFLNAVFRGPAHASGGNGEDR</sequence>
<dbReference type="GO" id="GO:0008270">
    <property type="term" value="F:zinc ion binding"/>
    <property type="evidence" value="ECO:0007669"/>
    <property type="project" value="InterPro"/>
</dbReference>
<keyword evidence="5" id="KW-1185">Reference proteome</keyword>
<dbReference type="Proteomes" id="UP000539957">
    <property type="component" value="Unassembled WGS sequence"/>
</dbReference>
<dbReference type="CDD" id="cd06238">
    <property type="entry name" value="M14-like"/>
    <property type="match status" value="1"/>
</dbReference>
<evidence type="ECO:0000313" key="5">
    <source>
        <dbReference type="Proteomes" id="UP000539957"/>
    </source>
</evidence>
<accession>A0A7W7N2J5</accession>
<dbReference type="InterPro" id="IPR029062">
    <property type="entry name" value="Class_I_gatase-like"/>
</dbReference>
<name>A0A7W7N2J5_9CAUL</name>
<proteinExistence type="predicted"/>
<dbReference type="CDD" id="cd03143">
    <property type="entry name" value="A4_beta-galactosidase_middle_domain"/>
    <property type="match status" value="1"/>
</dbReference>
<protein>
    <recommendedName>
        <fullName evidence="3">Peptidase M14 domain-containing protein</fullName>
    </recommendedName>
</protein>
<dbReference type="Gene3D" id="3.40.630.10">
    <property type="entry name" value="Zn peptidases"/>
    <property type="match status" value="1"/>
</dbReference>
<feature type="domain" description="Peptidase M14" evidence="3">
    <location>
        <begin position="53"/>
        <end position="226"/>
    </location>
</feature>
<dbReference type="RefSeq" id="WP_184266021.1">
    <property type="nucleotide sequence ID" value="NZ_JACHKY010000001.1"/>
</dbReference>
<gene>
    <name evidence="4" type="ORF">HNP32_000215</name>
</gene>
<keyword evidence="2" id="KW-0732">Signal</keyword>
<dbReference type="SUPFAM" id="SSF52317">
    <property type="entry name" value="Class I glutamine amidotransferase-like"/>
    <property type="match status" value="1"/>
</dbReference>
<organism evidence="4 5">
    <name type="scientific">Brevundimonas bullata</name>
    <dbReference type="NCBI Taxonomy" id="13160"/>
    <lineage>
        <taxon>Bacteria</taxon>
        <taxon>Pseudomonadati</taxon>
        <taxon>Pseudomonadota</taxon>
        <taxon>Alphaproteobacteria</taxon>
        <taxon>Caulobacterales</taxon>
        <taxon>Caulobacteraceae</taxon>
        <taxon>Brevundimonas</taxon>
    </lineage>
</organism>
<evidence type="ECO:0000256" key="1">
    <source>
        <dbReference type="SAM" id="MobiDB-lite"/>
    </source>
</evidence>
<dbReference type="AlphaFoldDB" id="A0A7W7N2J5"/>
<evidence type="ECO:0000259" key="3">
    <source>
        <dbReference type="Pfam" id="PF00246"/>
    </source>
</evidence>
<dbReference type="SUPFAM" id="SSF53187">
    <property type="entry name" value="Zn-dependent exopeptidases"/>
    <property type="match status" value="1"/>
</dbReference>
<evidence type="ECO:0000256" key="2">
    <source>
        <dbReference type="SAM" id="SignalP"/>
    </source>
</evidence>
<feature type="signal peptide" evidence="2">
    <location>
        <begin position="1"/>
        <end position="27"/>
    </location>
</feature>
<feature type="compositionally biased region" description="Basic and acidic residues" evidence="1">
    <location>
        <begin position="718"/>
        <end position="732"/>
    </location>
</feature>
<reference evidence="4 5" key="1">
    <citation type="submission" date="2020-08" db="EMBL/GenBank/DDBJ databases">
        <title>Functional genomics of gut bacteria from endangered species of beetles.</title>
        <authorList>
            <person name="Carlos-Shanley C."/>
        </authorList>
    </citation>
    <scope>NUCLEOTIDE SEQUENCE [LARGE SCALE GENOMIC DNA]</scope>
    <source>
        <strain evidence="4 5">S00123</strain>
    </source>
</reference>
<dbReference type="Gene3D" id="3.40.50.880">
    <property type="match status" value="1"/>
</dbReference>
<comment type="caution">
    <text evidence="4">The sequence shown here is derived from an EMBL/GenBank/DDBJ whole genome shotgun (WGS) entry which is preliminary data.</text>
</comment>
<dbReference type="GO" id="GO:0004181">
    <property type="term" value="F:metallocarboxypeptidase activity"/>
    <property type="evidence" value="ECO:0007669"/>
    <property type="project" value="InterPro"/>
</dbReference>
<evidence type="ECO:0000313" key="4">
    <source>
        <dbReference type="EMBL" id="MBB4796501.1"/>
    </source>
</evidence>
<dbReference type="GO" id="GO:0006508">
    <property type="term" value="P:proteolysis"/>
    <property type="evidence" value="ECO:0007669"/>
    <property type="project" value="InterPro"/>
</dbReference>
<dbReference type="Pfam" id="PF00246">
    <property type="entry name" value="Peptidase_M14"/>
    <property type="match status" value="1"/>
</dbReference>
<dbReference type="EMBL" id="JACHKY010000001">
    <property type="protein sequence ID" value="MBB4796501.1"/>
    <property type="molecule type" value="Genomic_DNA"/>
</dbReference>
<feature type="region of interest" description="Disordered" evidence="1">
    <location>
        <begin position="718"/>
        <end position="744"/>
    </location>
</feature>